<name>B3LZL7_DROAN</name>
<organism evidence="2 3">
    <name type="scientific">Drosophila ananassae</name>
    <name type="common">Fruit fly</name>
    <dbReference type="NCBI Taxonomy" id="7217"/>
    <lineage>
        <taxon>Eukaryota</taxon>
        <taxon>Metazoa</taxon>
        <taxon>Ecdysozoa</taxon>
        <taxon>Arthropoda</taxon>
        <taxon>Hexapoda</taxon>
        <taxon>Insecta</taxon>
        <taxon>Pterygota</taxon>
        <taxon>Neoptera</taxon>
        <taxon>Endopterygota</taxon>
        <taxon>Diptera</taxon>
        <taxon>Brachycera</taxon>
        <taxon>Muscomorpha</taxon>
        <taxon>Ephydroidea</taxon>
        <taxon>Drosophilidae</taxon>
        <taxon>Drosophila</taxon>
        <taxon>Sophophora</taxon>
    </lineage>
</organism>
<dbReference type="OMA" id="CLSMAWG"/>
<dbReference type="OrthoDB" id="7870443at2759"/>
<dbReference type="HOGENOM" id="CLU_171319_0_0_1"/>
<accession>B3LZL7</accession>
<dbReference type="KEGG" id="dan:6500023"/>
<proteinExistence type="predicted"/>
<keyword evidence="3" id="KW-1185">Reference proteome</keyword>
<sequence length="109" mass="11208">MRSAILLGLIACLAFSLVLAAEESPIQSNDLSSVERDIGQAVESEVRAKRQFGFGGPFYGGYGRRFGYGGYGGYGGFGGYGRPFGGFGGPFGGFGGPFGGFGGPFGFYG</sequence>
<gene>
    <name evidence="2" type="primary">Dana\GF17238</name>
    <name evidence="2" type="synonym">dana_GLEANR_18504</name>
    <name evidence="2" type="ORF">GF17238</name>
</gene>
<dbReference type="InParanoid" id="B3LZL7"/>
<dbReference type="AlphaFoldDB" id="B3LZL7"/>
<protein>
    <submittedName>
        <fullName evidence="2">Uncharacterized protein</fullName>
    </submittedName>
</protein>
<reference evidence="2 3" key="1">
    <citation type="journal article" date="2007" name="Nature">
        <title>Evolution of genes and genomes on the Drosophila phylogeny.</title>
        <authorList>
            <consortium name="Drosophila 12 Genomes Consortium"/>
            <person name="Clark A.G."/>
            <person name="Eisen M.B."/>
            <person name="Smith D.R."/>
            <person name="Bergman C.M."/>
            <person name="Oliver B."/>
            <person name="Markow T.A."/>
            <person name="Kaufman T.C."/>
            <person name="Kellis M."/>
            <person name="Gelbart W."/>
            <person name="Iyer V.N."/>
            <person name="Pollard D.A."/>
            <person name="Sackton T.B."/>
            <person name="Larracuente A.M."/>
            <person name="Singh N.D."/>
            <person name="Abad J.P."/>
            <person name="Abt D.N."/>
            <person name="Adryan B."/>
            <person name="Aguade M."/>
            <person name="Akashi H."/>
            <person name="Anderson W.W."/>
            <person name="Aquadro C.F."/>
            <person name="Ardell D.H."/>
            <person name="Arguello R."/>
            <person name="Artieri C.G."/>
            <person name="Barbash D.A."/>
            <person name="Barker D."/>
            <person name="Barsanti P."/>
            <person name="Batterham P."/>
            <person name="Batzoglou S."/>
            <person name="Begun D."/>
            <person name="Bhutkar A."/>
            <person name="Blanco E."/>
            <person name="Bosak S.A."/>
            <person name="Bradley R.K."/>
            <person name="Brand A.D."/>
            <person name="Brent M.R."/>
            <person name="Brooks A.N."/>
            <person name="Brown R.H."/>
            <person name="Butlin R.K."/>
            <person name="Caggese C."/>
            <person name="Calvi B.R."/>
            <person name="Bernardo de Carvalho A."/>
            <person name="Caspi A."/>
            <person name="Castrezana S."/>
            <person name="Celniker S.E."/>
            <person name="Chang J.L."/>
            <person name="Chapple C."/>
            <person name="Chatterji S."/>
            <person name="Chinwalla A."/>
            <person name="Civetta A."/>
            <person name="Clifton S.W."/>
            <person name="Comeron J.M."/>
            <person name="Costello J.C."/>
            <person name="Coyne J.A."/>
            <person name="Daub J."/>
            <person name="David R.G."/>
            <person name="Delcher A.L."/>
            <person name="Delehaunty K."/>
            <person name="Do C.B."/>
            <person name="Ebling H."/>
            <person name="Edwards K."/>
            <person name="Eickbush T."/>
            <person name="Evans J.D."/>
            <person name="Filipski A."/>
            <person name="Findeiss S."/>
            <person name="Freyhult E."/>
            <person name="Fulton L."/>
            <person name="Fulton R."/>
            <person name="Garcia A.C."/>
            <person name="Gardiner A."/>
            <person name="Garfield D.A."/>
            <person name="Garvin B.E."/>
            <person name="Gibson G."/>
            <person name="Gilbert D."/>
            <person name="Gnerre S."/>
            <person name="Godfrey J."/>
            <person name="Good R."/>
            <person name="Gotea V."/>
            <person name="Gravely B."/>
            <person name="Greenberg A.J."/>
            <person name="Griffiths-Jones S."/>
            <person name="Gross S."/>
            <person name="Guigo R."/>
            <person name="Gustafson E.A."/>
            <person name="Haerty W."/>
            <person name="Hahn M.W."/>
            <person name="Halligan D.L."/>
            <person name="Halpern A.L."/>
            <person name="Halter G.M."/>
            <person name="Han M.V."/>
            <person name="Heger A."/>
            <person name="Hillier L."/>
            <person name="Hinrichs A.S."/>
            <person name="Holmes I."/>
            <person name="Hoskins R.A."/>
            <person name="Hubisz M.J."/>
            <person name="Hultmark D."/>
            <person name="Huntley M.A."/>
            <person name="Jaffe D.B."/>
            <person name="Jagadeeshan S."/>
            <person name="Jeck W.R."/>
            <person name="Johnson J."/>
            <person name="Jones C.D."/>
            <person name="Jordan W.C."/>
            <person name="Karpen G.H."/>
            <person name="Kataoka E."/>
            <person name="Keightley P.D."/>
            <person name="Kheradpour P."/>
            <person name="Kirkness E.F."/>
            <person name="Koerich L.B."/>
            <person name="Kristiansen K."/>
            <person name="Kudrna D."/>
            <person name="Kulathinal R.J."/>
            <person name="Kumar S."/>
            <person name="Kwok R."/>
            <person name="Lander E."/>
            <person name="Langley C.H."/>
            <person name="Lapoint R."/>
            <person name="Lazzaro B.P."/>
            <person name="Lee S.J."/>
            <person name="Levesque L."/>
            <person name="Li R."/>
            <person name="Lin C.F."/>
            <person name="Lin M.F."/>
            <person name="Lindblad-Toh K."/>
            <person name="Llopart A."/>
            <person name="Long M."/>
            <person name="Low L."/>
            <person name="Lozovsky E."/>
            <person name="Lu J."/>
            <person name="Luo M."/>
            <person name="Machado C.A."/>
            <person name="Makalowski W."/>
            <person name="Marzo M."/>
            <person name="Matsuda M."/>
            <person name="Matzkin L."/>
            <person name="McAllister B."/>
            <person name="McBride C.S."/>
            <person name="McKernan B."/>
            <person name="McKernan K."/>
            <person name="Mendez-Lago M."/>
            <person name="Minx P."/>
            <person name="Mollenhauer M.U."/>
            <person name="Montooth K."/>
            <person name="Mount S.M."/>
            <person name="Mu X."/>
            <person name="Myers E."/>
            <person name="Negre B."/>
            <person name="Newfeld S."/>
            <person name="Nielsen R."/>
            <person name="Noor M.A."/>
            <person name="O'Grady P."/>
            <person name="Pachter L."/>
            <person name="Papaceit M."/>
            <person name="Parisi M.J."/>
            <person name="Parisi M."/>
            <person name="Parts L."/>
            <person name="Pedersen J.S."/>
            <person name="Pesole G."/>
            <person name="Phillippy A.M."/>
            <person name="Ponting C.P."/>
            <person name="Pop M."/>
            <person name="Porcelli D."/>
            <person name="Powell J.R."/>
            <person name="Prohaska S."/>
            <person name="Pruitt K."/>
            <person name="Puig M."/>
            <person name="Quesneville H."/>
            <person name="Ram K.R."/>
            <person name="Rand D."/>
            <person name="Rasmussen M.D."/>
            <person name="Reed L.K."/>
            <person name="Reenan R."/>
            <person name="Reily A."/>
            <person name="Remington K.A."/>
            <person name="Rieger T.T."/>
            <person name="Ritchie M.G."/>
            <person name="Robin C."/>
            <person name="Rogers Y.H."/>
            <person name="Rohde C."/>
            <person name="Rozas J."/>
            <person name="Rubenfield M.J."/>
            <person name="Ruiz A."/>
            <person name="Russo S."/>
            <person name="Salzberg S.L."/>
            <person name="Sanchez-Gracia A."/>
            <person name="Saranga D.J."/>
            <person name="Sato H."/>
            <person name="Schaeffer S.W."/>
            <person name="Schatz M.C."/>
            <person name="Schlenke T."/>
            <person name="Schwartz R."/>
            <person name="Segarra C."/>
            <person name="Singh R.S."/>
            <person name="Sirot L."/>
            <person name="Sirota M."/>
            <person name="Sisneros N.B."/>
            <person name="Smith C.D."/>
            <person name="Smith T.F."/>
            <person name="Spieth J."/>
            <person name="Stage D.E."/>
            <person name="Stark A."/>
            <person name="Stephan W."/>
            <person name="Strausberg R.L."/>
            <person name="Strempel S."/>
            <person name="Sturgill D."/>
            <person name="Sutton G."/>
            <person name="Sutton G.G."/>
            <person name="Tao W."/>
            <person name="Teichmann S."/>
            <person name="Tobari Y.N."/>
            <person name="Tomimura Y."/>
            <person name="Tsolas J.M."/>
            <person name="Valente V.L."/>
            <person name="Venter E."/>
            <person name="Venter J.C."/>
            <person name="Vicario S."/>
            <person name="Vieira F.G."/>
            <person name="Vilella A.J."/>
            <person name="Villasante A."/>
            <person name="Walenz B."/>
            <person name="Wang J."/>
            <person name="Wasserman M."/>
            <person name="Watts T."/>
            <person name="Wilson D."/>
            <person name="Wilson R.K."/>
            <person name="Wing R.A."/>
            <person name="Wolfner M.F."/>
            <person name="Wong A."/>
            <person name="Wong G.K."/>
            <person name="Wu C.I."/>
            <person name="Wu G."/>
            <person name="Yamamoto D."/>
            <person name="Yang H.P."/>
            <person name="Yang S.P."/>
            <person name="Yorke J.A."/>
            <person name="Yoshida K."/>
            <person name="Zdobnov E."/>
            <person name="Zhang P."/>
            <person name="Zhang Y."/>
            <person name="Zimin A.V."/>
            <person name="Baldwin J."/>
            <person name="Abdouelleil A."/>
            <person name="Abdulkadir J."/>
            <person name="Abebe A."/>
            <person name="Abera B."/>
            <person name="Abreu J."/>
            <person name="Acer S.C."/>
            <person name="Aftuck L."/>
            <person name="Alexander A."/>
            <person name="An P."/>
            <person name="Anderson E."/>
            <person name="Anderson S."/>
            <person name="Arachi H."/>
            <person name="Azer M."/>
            <person name="Bachantsang P."/>
            <person name="Barry A."/>
            <person name="Bayul T."/>
            <person name="Berlin A."/>
            <person name="Bessette D."/>
            <person name="Bloom T."/>
            <person name="Blye J."/>
            <person name="Boguslavskiy L."/>
            <person name="Bonnet C."/>
            <person name="Boukhgalter B."/>
            <person name="Bourzgui I."/>
            <person name="Brown A."/>
            <person name="Cahill P."/>
            <person name="Channer S."/>
            <person name="Cheshatsang Y."/>
            <person name="Chuda L."/>
            <person name="Citroen M."/>
            <person name="Collymore A."/>
            <person name="Cooke P."/>
            <person name="Costello M."/>
            <person name="D'Aco K."/>
            <person name="Daza R."/>
            <person name="De Haan G."/>
            <person name="DeGray S."/>
            <person name="DeMaso C."/>
            <person name="Dhargay N."/>
            <person name="Dooley K."/>
            <person name="Dooley E."/>
            <person name="Doricent M."/>
            <person name="Dorje P."/>
            <person name="Dorjee K."/>
            <person name="Dupes A."/>
            <person name="Elong R."/>
            <person name="Falk J."/>
            <person name="Farina A."/>
            <person name="Faro S."/>
            <person name="Ferguson D."/>
            <person name="Fisher S."/>
            <person name="Foley C.D."/>
            <person name="Franke A."/>
            <person name="Friedrich D."/>
            <person name="Gadbois L."/>
            <person name="Gearin G."/>
            <person name="Gearin C.R."/>
            <person name="Giannoukos G."/>
            <person name="Goode T."/>
            <person name="Graham J."/>
            <person name="Grandbois E."/>
            <person name="Grewal S."/>
            <person name="Gyaltsen K."/>
            <person name="Hafez N."/>
            <person name="Hagos B."/>
            <person name="Hall J."/>
            <person name="Henson C."/>
            <person name="Hollinger A."/>
            <person name="Honan T."/>
            <person name="Huard M.D."/>
            <person name="Hughes L."/>
            <person name="Hurhula B."/>
            <person name="Husby M.E."/>
            <person name="Kamat A."/>
            <person name="Kanga B."/>
            <person name="Kashin S."/>
            <person name="Khazanovich D."/>
            <person name="Kisner P."/>
            <person name="Lance K."/>
            <person name="Lara M."/>
            <person name="Lee W."/>
            <person name="Lennon N."/>
            <person name="Letendre F."/>
            <person name="LeVine R."/>
            <person name="Lipovsky A."/>
            <person name="Liu X."/>
            <person name="Liu J."/>
            <person name="Liu S."/>
            <person name="Lokyitsang T."/>
            <person name="Lokyitsang Y."/>
            <person name="Lubonja R."/>
            <person name="Lui A."/>
            <person name="MacDonald P."/>
            <person name="Magnisalis V."/>
            <person name="Maru K."/>
            <person name="Matthews C."/>
            <person name="McCusker W."/>
            <person name="McDonough S."/>
            <person name="Mehta T."/>
            <person name="Meldrim J."/>
            <person name="Meneus L."/>
            <person name="Mihai O."/>
            <person name="Mihalev A."/>
            <person name="Mihova T."/>
            <person name="Mittelman R."/>
            <person name="Mlenga V."/>
            <person name="Montmayeur A."/>
            <person name="Mulrain L."/>
            <person name="Navidi A."/>
            <person name="Naylor J."/>
            <person name="Negash T."/>
            <person name="Nguyen T."/>
            <person name="Nguyen N."/>
            <person name="Nicol R."/>
            <person name="Norbu C."/>
            <person name="Norbu N."/>
            <person name="Novod N."/>
            <person name="O'Neill B."/>
            <person name="Osman S."/>
            <person name="Markiewicz E."/>
            <person name="Oyono O.L."/>
            <person name="Patti C."/>
            <person name="Phunkhang P."/>
            <person name="Pierre F."/>
            <person name="Priest M."/>
            <person name="Raghuraman S."/>
            <person name="Rege F."/>
            <person name="Reyes R."/>
            <person name="Rise C."/>
            <person name="Rogov P."/>
            <person name="Ross K."/>
            <person name="Ryan E."/>
            <person name="Settipalli S."/>
            <person name="Shea T."/>
            <person name="Sherpa N."/>
            <person name="Shi L."/>
            <person name="Shih D."/>
            <person name="Sparrow T."/>
            <person name="Spaulding J."/>
            <person name="Stalker J."/>
            <person name="Stange-Thomann N."/>
            <person name="Stavropoulos S."/>
            <person name="Stone C."/>
            <person name="Strader C."/>
            <person name="Tesfaye S."/>
            <person name="Thomson T."/>
            <person name="Thoulutsang Y."/>
            <person name="Thoulutsang D."/>
            <person name="Topham K."/>
            <person name="Topping I."/>
            <person name="Tsamla T."/>
            <person name="Vassiliev H."/>
            <person name="Vo A."/>
            <person name="Wangchuk T."/>
            <person name="Wangdi T."/>
            <person name="Weiand M."/>
            <person name="Wilkinson J."/>
            <person name="Wilson A."/>
            <person name="Yadav S."/>
            <person name="Young G."/>
            <person name="Yu Q."/>
            <person name="Zembek L."/>
            <person name="Zhong D."/>
            <person name="Zimmer A."/>
            <person name="Zwirko Z."/>
            <person name="Jaffe D.B."/>
            <person name="Alvarez P."/>
            <person name="Brockman W."/>
            <person name="Butler J."/>
            <person name="Chin C."/>
            <person name="Gnerre S."/>
            <person name="Grabherr M."/>
            <person name="Kleber M."/>
            <person name="Mauceli E."/>
            <person name="MacCallum I."/>
        </authorList>
    </citation>
    <scope>NUCLEOTIDE SEQUENCE [LARGE SCALE GENOMIC DNA]</scope>
    <source>
        <strain evidence="3">Tucson 14024-0371.13</strain>
    </source>
</reference>
<dbReference type="GeneID" id="6500023"/>
<dbReference type="eggNOG" id="ENOG502T15M">
    <property type="taxonomic scope" value="Eukaryota"/>
</dbReference>
<feature type="signal peptide" evidence="1">
    <location>
        <begin position="1"/>
        <end position="20"/>
    </location>
</feature>
<evidence type="ECO:0000313" key="2">
    <source>
        <dbReference type="EMBL" id="EDV41959.1"/>
    </source>
</evidence>
<evidence type="ECO:0000313" key="3">
    <source>
        <dbReference type="Proteomes" id="UP000007801"/>
    </source>
</evidence>
<keyword evidence="1" id="KW-0732">Signal</keyword>
<dbReference type="Proteomes" id="UP000007801">
    <property type="component" value="Unassembled WGS sequence"/>
</dbReference>
<dbReference type="EMBL" id="CH902617">
    <property type="protein sequence ID" value="EDV41959.1"/>
    <property type="molecule type" value="Genomic_DNA"/>
</dbReference>
<feature type="chain" id="PRO_5002791612" evidence="1">
    <location>
        <begin position="21"/>
        <end position="109"/>
    </location>
</feature>
<evidence type="ECO:0000256" key="1">
    <source>
        <dbReference type="SAM" id="SignalP"/>
    </source>
</evidence>